<dbReference type="InterPro" id="IPR028091">
    <property type="entry name" value="FAM91_N_dom"/>
</dbReference>
<proteinExistence type="inferred from homology"/>
<evidence type="ECO:0000313" key="5">
    <source>
        <dbReference type="Proteomes" id="UP000827092"/>
    </source>
</evidence>
<comment type="similarity">
    <text evidence="1">Belongs to the FAM91 family.</text>
</comment>
<evidence type="ECO:0000256" key="1">
    <source>
        <dbReference type="ARBA" id="ARBA00010319"/>
    </source>
</evidence>
<reference evidence="4 5" key="1">
    <citation type="journal article" date="2022" name="Nat. Ecol. Evol.">
        <title>A masculinizing supergene underlies an exaggerated male reproductive morph in a spider.</title>
        <authorList>
            <person name="Hendrickx F."/>
            <person name="De Corte Z."/>
            <person name="Sonet G."/>
            <person name="Van Belleghem S.M."/>
            <person name="Kostlbacher S."/>
            <person name="Vangestel C."/>
        </authorList>
    </citation>
    <scope>NUCLEOTIDE SEQUENCE [LARGE SCALE GENOMIC DNA]</scope>
    <source>
        <strain evidence="4">W744_W776</strain>
    </source>
</reference>
<organism evidence="4 5">
    <name type="scientific">Oedothorax gibbosus</name>
    <dbReference type="NCBI Taxonomy" id="931172"/>
    <lineage>
        <taxon>Eukaryota</taxon>
        <taxon>Metazoa</taxon>
        <taxon>Ecdysozoa</taxon>
        <taxon>Arthropoda</taxon>
        <taxon>Chelicerata</taxon>
        <taxon>Arachnida</taxon>
        <taxon>Araneae</taxon>
        <taxon>Araneomorphae</taxon>
        <taxon>Entelegynae</taxon>
        <taxon>Araneoidea</taxon>
        <taxon>Linyphiidae</taxon>
        <taxon>Erigoninae</taxon>
        <taxon>Oedothorax</taxon>
    </lineage>
</organism>
<dbReference type="PANTHER" id="PTHR28441">
    <property type="entry name" value="PROTEIN FAM91A1"/>
    <property type="match status" value="1"/>
</dbReference>
<dbReference type="EMBL" id="JAFNEN010000511">
    <property type="protein sequence ID" value="KAG8181508.1"/>
    <property type="molecule type" value="Genomic_DNA"/>
</dbReference>
<gene>
    <name evidence="4" type="ORF">JTE90_018745</name>
</gene>
<name>A0AAV6UCD1_9ARAC</name>
<dbReference type="Pfam" id="PF14648">
    <property type="entry name" value="FAM91_C"/>
    <property type="match status" value="1"/>
</dbReference>
<accession>A0AAV6UCD1</accession>
<evidence type="ECO:0000259" key="2">
    <source>
        <dbReference type="Pfam" id="PF14647"/>
    </source>
</evidence>
<dbReference type="InterPro" id="IPR039199">
    <property type="entry name" value="FAM91"/>
</dbReference>
<dbReference type="Proteomes" id="UP000827092">
    <property type="component" value="Unassembled WGS sequence"/>
</dbReference>
<keyword evidence="5" id="KW-1185">Reference proteome</keyword>
<dbReference type="AlphaFoldDB" id="A0AAV6UCD1"/>
<sequence>MSGDLEGYIRQKCPFSKLPPSIKQVIGDSQKEYEKLVINYSVKNQLRFRGNLVRSVKKDERKYYEELLQYSKEHLMLYPYHLSDFIVSGMRVTPFQYYISIMQDLMEQEKSYDSLPNFTAADCLRLLGIGRNQYIELMNQCRSSKKFFGVRRKPIRELLPPKPVLSLVIEPWWVVYIGYVTEDDIKIIPENERVVIDKIIDNGAQKAGTLDVNYLKDLYRRGLIYLDVQIDDDDCICVPPLEGFVMNRVMGDYLETLLYKIFVSIDEHTTVSELSNILQIDLELVKNAVSMYCRLGFARKKAQEDITNLHPSWLTENGTKSPKLSKIPEKLISILNPEESDCVSFNEDIKSNSFSTQVSPTMPNLPLKRIAFLYDSTLTAFLMMGNLSPGLKSHAVTMFEVGKLSDESLDSFLLELEKVADVGEGEARRYFDHALALRHTILFLRHNPKLMSYNGIGDAGLGLDLLRCESLQNLDSETCSRLLNKNYSLLISMAPLTNEIRPLSSCSPPHLGPPIPEVSSVWFKIFIYSLTKCGPPSLLLTKGTRLRNLPNVFRNYEKLLVTTWAHDPSTVPMSNALPILNDALCHSAVLVQGQENFEEFCYVSFPLQNCDDSKNESDPNEAACKDHSAVKILAEELDLNHNCGFITMVNIGSDQSFKKREKVSTRVKKSSGKKRRFKSLYGYTMKNYSTDHTQFTLNLNSGHKSYIFKEEDWLLLDCSFGIPLFNVLLNDKVCQRLPQHQYCKPDSLKNLLASNRKLCLRLLKFISDYQPVIPNPDIGKTTSFPPNRPGSDLELPLPTENLIFCDGKLSAWNNK</sequence>
<feature type="domain" description="FAM91 N-terminal" evidence="2">
    <location>
        <begin position="8"/>
        <end position="313"/>
    </location>
</feature>
<evidence type="ECO:0000259" key="3">
    <source>
        <dbReference type="Pfam" id="PF14648"/>
    </source>
</evidence>
<protein>
    <recommendedName>
        <fullName evidence="6">Protein FAM91A1</fullName>
    </recommendedName>
</protein>
<dbReference type="PROSITE" id="PS50096">
    <property type="entry name" value="IQ"/>
    <property type="match status" value="1"/>
</dbReference>
<evidence type="ECO:0008006" key="6">
    <source>
        <dbReference type="Google" id="ProtNLM"/>
    </source>
</evidence>
<dbReference type="InterPro" id="IPR028097">
    <property type="entry name" value="FAM91_C_dom"/>
</dbReference>
<dbReference type="PANTHER" id="PTHR28441:SF2">
    <property type="entry name" value="PROTEIN FAM91A1"/>
    <property type="match status" value="1"/>
</dbReference>
<comment type="caution">
    <text evidence="4">The sequence shown here is derived from an EMBL/GenBank/DDBJ whole genome shotgun (WGS) entry which is preliminary data.</text>
</comment>
<dbReference type="Pfam" id="PF14647">
    <property type="entry name" value="FAM91_N"/>
    <property type="match status" value="1"/>
</dbReference>
<evidence type="ECO:0000313" key="4">
    <source>
        <dbReference type="EMBL" id="KAG8181508.1"/>
    </source>
</evidence>
<feature type="domain" description="FAM91 C-terminal" evidence="3">
    <location>
        <begin position="368"/>
        <end position="810"/>
    </location>
</feature>